<dbReference type="InterPro" id="IPR008490">
    <property type="entry name" value="Transposase_InsH_N"/>
</dbReference>
<dbReference type="EMBL" id="DS995262">
    <property type="protein sequence ID" value="EDZ38178.1"/>
    <property type="molecule type" value="Genomic_DNA"/>
</dbReference>
<dbReference type="Pfam" id="PF13751">
    <property type="entry name" value="DDE_Tnp_1_6"/>
    <property type="match status" value="1"/>
</dbReference>
<sequence length="458" mass="51577">MATFYRTNNRRQGFLLPPNMLDWLDEDDIVHFIIETVETLDLSAFERNPEKDTRGRPGLDPRTMVALLLYAYCQGERSSRKIETLCVRDVAYRVVSAQLFPDHTSIARFRKNHETALGDLFPKVLMMCADAGLVKLGRVALDGSKIKADAALDQNRTLSALREKVATWMSEAEKADREEDQMPEEDGNRLPPGLARKEERRGRIRKCLDDLEAKAKEIERGKEEKKQERAHREETEGPLRGRKPKDAPPDPESLKANITDPESRIMSSRKEKYVQATNAQIVVTEEQIIVGAEITQEANDMNQMIPMLEATKDAQAQAGIEEAPREVLADTGYWNEESLALDRPGVQELFIAPFRKARGRKRKDGAEPKQKALPSFEEKMRTEESKEVLKRRGAIVEAVFGQIKTVRGATRFMRRGIVACASEWKLLCATHNLLKLFRAGIKAKQAGAPCLAQAGSPA</sequence>
<reference evidence="4" key="2">
    <citation type="journal article" date="2008" name="PLoS Biol.">
        <title>Population genomic analysis of strain variation in Leptospirillum group II bacteria involved in acid mine drainage formation.</title>
        <authorList>
            <person name="Simmons S.L."/>
            <person name="Dibartolo G."/>
            <person name="Denef V.J."/>
            <person name="Goltsman D.S."/>
            <person name="Thelen M.P."/>
            <person name="Banfield J.F."/>
        </authorList>
    </citation>
    <scope>NUCLEOTIDE SEQUENCE [LARGE SCALE GENOMIC DNA]</scope>
</reference>
<proteinExistence type="predicted"/>
<evidence type="ECO:0000256" key="1">
    <source>
        <dbReference type="SAM" id="MobiDB-lite"/>
    </source>
</evidence>
<accession>B6ART2</accession>
<feature type="domain" description="Transposase InsH N-terminal" evidence="2">
    <location>
        <begin position="22"/>
        <end position="111"/>
    </location>
</feature>
<dbReference type="Pfam" id="PF05598">
    <property type="entry name" value="DUF772"/>
    <property type="match status" value="1"/>
</dbReference>
<gene>
    <name evidence="4" type="ORF">CGL2_10139004</name>
</gene>
<dbReference type="AlphaFoldDB" id="B6ART2"/>
<feature type="domain" description="Transposase DDE" evidence="3">
    <location>
        <begin position="366"/>
        <end position="436"/>
    </location>
</feature>
<reference evidence="4" key="1">
    <citation type="journal article" date="2004" name="Nature">
        <title>Community structure and metabolism through reconstruction of microbial genomes from the environment.</title>
        <authorList>
            <person name="Tyson G.W."/>
            <person name="Chapman J."/>
            <person name="Hugenholtz P."/>
            <person name="Allen E.E."/>
            <person name="Ram R.J."/>
            <person name="Richardson P.M."/>
            <person name="Solovyev V.V."/>
            <person name="Rubin E.M."/>
            <person name="Rokhsar D.S."/>
            <person name="Banfield J.F."/>
        </authorList>
    </citation>
    <scope>NUCLEOTIDE SEQUENCE [LARGE SCALE GENOMIC DNA]</scope>
</reference>
<evidence type="ECO:0000313" key="4">
    <source>
        <dbReference type="EMBL" id="EDZ38178.1"/>
    </source>
</evidence>
<evidence type="ECO:0000259" key="3">
    <source>
        <dbReference type="Pfam" id="PF13751"/>
    </source>
</evidence>
<feature type="region of interest" description="Disordered" evidence="1">
    <location>
        <begin position="171"/>
        <end position="201"/>
    </location>
</feature>
<evidence type="ECO:0000259" key="2">
    <source>
        <dbReference type="Pfam" id="PF05598"/>
    </source>
</evidence>
<dbReference type="InterPro" id="IPR025668">
    <property type="entry name" value="Tnp_DDE_dom"/>
</dbReference>
<feature type="compositionally biased region" description="Basic and acidic residues" evidence="1">
    <location>
        <begin position="218"/>
        <end position="248"/>
    </location>
</feature>
<protein>
    <submittedName>
        <fullName evidence="4">Probable transposase</fullName>
    </submittedName>
</protein>
<dbReference type="PANTHER" id="PTHR33408">
    <property type="entry name" value="TRANSPOSASE"/>
    <property type="match status" value="1"/>
</dbReference>
<organism evidence="4">
    <name type="scientific">Leptospirillum sp. Group II '5-way CG'</name>
    <dbReference type="NCBI Taxonomy" id="419541"/>
    <lineage>
        <taxon>Bacteria</taxon>
        <taxon>Pseudomonadati</taxon>
        <taxon>Nitrospirota</taxon>
        <taxon>Nitrospiria</taxon>
        <taxon>Nitrospirales</taxon>
        <taxon>Nitrospiraceae</taxon>
        <taxon>Leptospirillum</taxon>
    </lineage>
</organism>
<name>B6ART2_9BACT</name>
<feature type="region of interest" description="Disordered" evidence="1">
    <location>
        <begin position="218"/>
        <end position="269"/>
    </location>
</feature>